<accession>A0ABR2JQH5</accession>
<dbReference type="Proteomes" id="UP001470230">
    <property type="component" value="Unassembled WGS sequence"/>
</dbReference>
<keyword evidence="2" id="KW-1185">Reference proteome</keyword>
<protein>
    <submittedName>
        <fullName evidence="1">Uncharacterized protein</fullName>
    </submittedName>
</protein>
<comment type="caution">
    <text evidence="1">The sequence shown here is derived from an EMBL/GenBank/DDBJ whole genome shotgun (WGS) entry which is preliminary data.</text>
</comment>
<name>A0ABR2JQH5_9EUKA</name>
<dbReference type="SUPFAM" id="SSF48371">
    <property type="entry name" value="ARM repeat"/>
    <property type="match status" value="1"/>
</dbReference>
<dbReference type="EMBL" id="JAPFFF010000010">
    <property type="protein sequence ID" value="KAK8880858.1"/>
    <property type="molecule type" value="Genomic_DNA"/>
</dbReference>
<proteinExistence type="predicted"/>
<evidence type="ECO:0000313" key="1">
    <source>
        <dbReference type="EMBL" id="KAK8880858.1"/>
    </source>
</evidence>
<gene>
    <name evidence="1" type="ORF">M9Y10_003556</name>
</gene>
<sequence length="493" mass="56177">MELHHSLQPPLAQTEDLCSSQEVDLNVNYNEQFRNERVERTFSLRRNHLFDTVSKKSDSWPGNLEKSISSEQIISILNDPSHSKIKMLNTLPSIERSIVSIIAKDSKVWESFINIFEKLNDYNQTEDIVLIIHSISFLFPFADEDNQEMIVNSIVIYFLDLLENPKYMASILLLINVFSKSSTYARDSIICYGLHTFILNKIISSNSASTESEEIQMACYTVSEIYSNPGEVDDEIIFDSIDPFFSLLSSNNQIKIKTAFHCLTNLINRKSCVADILFDKKVCNLVLNFFDHPDLVTCSLQFISSLVHNIAKIDPSLVLNDLLPRLFNLISDIQYISYVFRIFSNIIEKVSRSILPLLTDDFIRSAISLSTTAKATVKIEASYFLATCIMYFEPNRLKSFLQKDSNSCIDLLPEMIASGIREVILKCVLALTRVILVFSEEQYVYNIISALEENGVIKDLTNLLEEENDNLLNHSIINLMNKINSLCNESNAS</sequence>
<dbReference type="Gene3D" id="1.25.10.10">
    <property type="entry name" value="Leucine-rich Repeat Variant"/>
    <property type="match status" value="1"/>
</dbReference>
<organism evidence="1 2">
    <name type="scientific">Tritrichomonas musculus</name>
    <dbReference type="NCBI Taxonomy" id="1915356"/>
    <lineage>
        <taxon>Eukaryota</taxon>
        <taxon>Metamonada</taxon>
        <taxon>Parabasalia</taxon>
        <taxon>Tritrichomonadida</taxon>
        <taxon>Tritrichomonadidae</taxon>
        <taxon>Tritrichomonas</taxon>
    </lineage>
</organism>
<evidence type="ECO:0000313" key="2">
    <source>
        <dbReference type="Proteomes" id="UP001470230"/>
    </source>
</evidence>
<dbReference type="InterPro" id="IPR011989">
    <property type="entry name" value="ARM-like"/>
</dbReference>
<reference evidence="1 2" key="1">
    <citation type="submission" date="2024-04" db="EMBL/GenBank/DDBJ databases">
        <title>Tritrichomonas musculus Genome.</title>
        <authorList>
            <person name="Alves-Ferreira E."/>
            <person name="Grigg M."/>
            <person name="Lorenzi H."/>
            <person name="Galac M."/>
        </authorList>
    </citation>
    <scope>NUCLEOTIDE SEQUENCE [LARGE SCALE GENOMIC DNA]</scope>
    <source>
        <strain evidence="1 2">EAF2021</strain>
    </source>
</reference>
<dbReference type="InterPro" id="IPR016024">
    <property type="entry name" value="ARM-type_fold"/>
</dbReference>